<sequence length="229" mass="24647">EAIVEVAPLEVLRPAAKPAQDEQAALAAVIKEEATVVDKAPAVAEEVEAPVPAPPAAPEEEHKAVVNNRFTVALEAEGDIGLVLDDLSEQGPVVADIQKGLVQDMGLQSPDLALRQYDCITAVNDVEGDVGYMCELLEAPTKARTVLKVLRPTEMHISFKKSGEEPLGIHMNFKTSSAGIVLEQIKEGGQFDRHLASLPEDARLRPGDRIIAINALRLRGTELVETLKK</sequence>
<feature type="non-terminal residue" evidence="2">
    <location>
        <position position="229"/>
    </location>
</feature>
<proteinExistence type="predicted"/>
<feature type="non-terminal residue" evidence="2">
    <location>
        <position position="1"/>
    </location>
</feature>
<organism evidence="2 3">
    <name type="scientific">Symbiodinium pilosum</name>
    <name type="common">Dinoflagellate</name>
    <dbReference type="NCBI Taxonomy" id="2952"/>
    <lineage>
        <taxon>Eukaryota</taxon>
        <taxon>Sar</taxon>
        <taxon>Alveolata</taxon>
        <taxon>Dinophyceae</taxon>
        <taxon>Suessiales</taxon>
        <taxon>Symbiodiniaceae</taxon>
        <taxon>Symbiodinium</taxon>
    </lineage>
</organism>
<protein>
    <recommendedName>
        <fullName evidence="1">PDZ domain-containing protein</fullName>
    </recommendedName>
</protein>
<dbReference type="InterPro" id="IPR036034">
    <property type="entry name" value="PDZ_sf"/>
</dbReference>
<dbReference type="SUPFAM" id="SSF50156">
    <property type="entry name" value="PDZ domain-like"/>
    <property type="match status" value="1"/>
</dbReference>
<feature type="domain" description="PDZ" evidence="1">
    <location>
        <begin position="156"/>
        <end position="229"/>
    </location>
</feature>
<accession>A0A812PEG6</accession>
<comment type="caution">
    <text evidence="2">The sequence shown here is derived from an EMBL/GenBank/DDBJ whole genome shotgun (WGS) entry which is preliminary data.</text>
</comment>
<reference evidence="2" key="1">
    <citation type="submission" date="2021-02" db="EMBL/GenBank/DDBJ databases">
        <authorList>
            <person name="Dougan E. K."/>
            <person name="Rhodes N."/>
            <person name="Thang M."/>
            <person name="Chan C."/>
        </authorList>
    </citation>
    <scope>NUCLEOTIDE SEQUENCE</scope>
</reference>
<name>A0A812PEG6_SYMPI</name>
<dbReference type="EMBL" id="CAJNIZ010013554">
    <property type="protein sequence ID" value="CAE7350874.1"/>
    <property type="molecule type" value="Genomic_DNA"/>
</dbReference>
<keyword evidence="3" id="KW-1185">Reference proteome</keyword>
<dbReference type="PROSITE" id="PS50106">
    <property type="entry name" value="PDZ"/>
    <property type="match status" value="1"/>
</dbReference>
<gene>
    <name evidence="2" type="ORF">SPIL2461_LOCUS8330</name>
</gene>
<evidence type="ECO:0000259" key="1">
    <source>
        <dbReference type="PROSITE" id="PS50106"/>
    </source>
</evidence>
<dbReference type="AlphaFoldDB" id="A0A812PEG6"/>
<evidence type="ECO:0000313" key="3">
    <source>
        <dbReference type="Proteomes" id="UP000649617"/>
    </source>
</evidence>
<dbReference type="Gene3D" id="2.30.42.10">
    <property type="match status" value="1"/>
</dbReference>
<dbReference type="InterPro" id="IPR001478">
    <property type="entry name" value="PDZ"/>
</dbReference>
<dbReference type="OrthoDB" id="414172at2759"/>
<dbReference type="Proteomes" id="UP000649617">
    <property type="component" value="Unassembled WGS sequence"/>
</dbReference>
<evidence type="ECO:0000313" key="2">
    <source>
        <dbReference type="EMBL" id="CAE7350874.1"/>
    </source>
</evidence>